<reference evidence="5" key="1">
    <citation type="submission" date="2016-06" db="EMBL/GenBank/DDBJ databases">
        <authorList>
            <person name="Toshchakov V.S."/>
        </authorList>
    </citation>
    <scope>NUCLEOTIDE SEQUENCE [LARGE SCALE GENOMIC DNA]</scope>
    <source>
        <strain>PM4 (JCM 30641</strain>
        <strain evidence="5">\VKM B-2940)</strain>
    </source>
</reference>
<evidence type="ECO:0000256" key="1">
    <source>
        <dbReference type="ARBA" id="ARBA00007287"/>
    </source>
</evidence>
<dbReference type="InterPro" id="IPR036390">
    <property type="entry name" value="WH_DNA-bd_sf"/>
</dbReference>
<dbReference type="EMBL" id="LT719092">
    <property type="protein sequence ID" value="SJK84026.1"/>
    <property type="molecule type" value="Genomic_DNA"/>
</dbReference>
<evidence type="ECO:0000259" key="2">
    <source>
        <dbReference type="Pfam" id="PF01978"/>
    </source>
</evidence>
<dbReference type="PANTHER" id="PTHR34293:SF1">
    <property type="entry name" value="HTH-TYPE TRANSCRIPTIONAL REGULATOR TRMBL2"/>
    <property type="match status" value="1"/>
</dbReference>
<comment type="similarity">
    <text evidence="1">Belongs to the transcriptional regulator TrmB family.</text>
</comment>
<dbReference type="InterPro" id="IPR021586">
    <property type="entry name" value="Tscrpt_reg_TrmB_C"/>
</dbReference>
<dbReference type="CDD" id="cd00090">
    <property type="entry name" value="HTH_ARSR"/>
    <property type="match status" value="1"/>
</dbReference>
<sequence length="339" mass="38949">MMDYDLFNDLEKFHLSNYEIKAYSCLLMNGPMKATEIIKETGIPQPRMYDILGKLQKRGLILINSSLKKTYEAVMPADAFKEELINMEKYVNQLDTFIKINKKKIPAKSPNVWFIENDSRIETKLEESIEAAKTEIILSLPETRIRYLLPVMRKAYNNGVTICSVLGNNVGSSVIKLMSEIGVVRTRDVTPAEIVIVDRKLSFLNAKSITEGSDYSVFIQEDELVDIMGYYFYYMNWIPSKYETDFSQFRKLKISTSWLACEAIDNILEKRKRINATLKGIYSLKEVDMKGEIKSTVRIQGVKQSFILSTPDRDYTVGGKNGKLEDVRMIELNMDSILI</sequence>
<protein>
    <submittedName>
        <fullName evidence="4">TrmB family transcriptional regulator</fullName>
    </submittedName>
</protein>
<dbReference type="CDD" id="cd09124">
    <property type="entry name" value="PLDc_like_TrmB_middle"/>
    <property type="match status" value="1"/>
</dbReference>
<organism evidence="4 5">
    <name type="scientific">Cuniculiplasma divulgatum</name>
    <dbReference type="NCBI Taxonomy" id="1673428"/>
    <lineage>
        <taxon>Archaea</taxon>
        <taxon>Methanobacteriati</taxon>
        <taxon>Thermoplasmatota</taxon>
        <taxon>Thermoplasmata</taxon>
        <taxon>Thermoplasmatales</taxon>
        <taxon>Cuniculiplasmataceae</taxon>
        <taxon>Cuniculiplasma</taxon>
    </lineage>
</organism>
<dbReference type="PANTHER" id="PTHR34293">
    <property type="entry name" value="HTH-TYPE TRANSCRIPTIONAL REGULATOR TRMBL2"/>
    <property type="match status" value="1"/>
</dbReference>
<name>A0A1R4A4Y5_9ARCH</name>
<dbReference type="Pfam" id="PF11495">
    <property type="entry name" value="Regulator_TrmB"/>
    <property type="match status" value="1"/>
</dbReference>
<dbReference type="STRING" id="1673428.CPM_0131"/>
<evidence type="ECO:0000313" key="4">
    <source>
        <dbReference type="EMBL" id="SJK84026.1"/>
    </source>
</evidence>
<dbReference type="Pfam" id="PF01978">
    <property type="entry name" value="TrmB"/>
    <property type="match status" value="1"/>
</dbReference>
<gene>
    <name evidence="4" type="ORF">CPM_0131</name>
</gene>
<accession>A0A1R4A4Y5</accession>
<evidence type="ECO:0000259" key="3">
    <source>
        <dbReference type="Pfam" id="PF11495"/>
    </source>
</evidence>
<dbReference type="InterPro" id="IPR051797">
    <property type="entry name" value="TrmB-like"/>
</dbReference>
<dbReference type="Gene3D" id="1.10.10.10">
    <property type="entry name" value="Winged helix-like DNA-binding domain superfamily/Winged helix DNA-binding domain"/>
    <property type="match status" value="1"/>
</dbReference>
<dbReference type="Proteomes" id="UP000187822">
    <property type="component" value="Chromosome I"/>
</dbReference>
<dbReference type="InterPro" id="IPR002831">
    <property type="entry name" value="Tscrpt_reg_TrmB_N"/>
</dbReference>
<feature type="domain" description="Transcription regulator TrmB C-terminal" evidence="3">
    <location>
        <begin position="112"/>
        <end position="335"/>
    </location>
</feature>
<dbReference type="InterPro" id="IPR036388">
    <property type="entry name" value="WH-like_DNA-bd_sf"/>
</dbReference>
<dbReference type="SUPFAM" id="SSF159071">
    <property type="entry name" value="TrmB C-terminal domain-like"/>
    <property type="match status" value="1"/>
</dbReference>
<feature type="domain" description="Transcription regulator TrmB N-terminal" evidence="2">
    <location>
        <begin position="10"/>
        <end position="76"/>
    </location>
</feature>
<dbReference type="KEGG" id="cdiv:CPM_0131"/>
<dbReference type="InterPro" id="IPR011991">
    <property type="entry name" value="ArsR-like_HTH"/>
</dbReference>
<evidence type="ECO:0000313" key="5">
    <source>
        <dbReference type="Proteomes" id="UP000187822"/>
    </source>
</evidence>
<proteinExistence type="inferred from homology"/>
<keyword evidence="5" id="KW-1185">Reference proteome</keyword>
<dbReference type="AlphaFoldDB" id="A0A1R4A4Y5"/>
<dbReference type="SUPFAM" id="SSF46785">
    <property type="entry name" value="Winged helix' DNA-binding domain"/>
    <property type="match status" value="1"/>
</dbReference>